<dbReference type="Gene3D" id="3.40.50.1000">
    <property type="entry name" value="HAD superfamily/HAD-like"/>
    <property type="match status" value="1"/>
</dbReference>
<dbReference type="Gene3D" id="3.90.550.10">
    <property type="entry name" value="Spore Coat Polysaccharide Biosynthesis Protein SpsA, Chain A"/>
    <property type="match status" value="1"/>
</dbReference>
<protein>
    <recommendedName>
        <fullName evidence="7">D,D-heptose 1,7-bisphosphate phosphatase</fullName>
    </recommendedName>
</protein>
<dbReference type="InterPro" id="IPR004446">
    <property type="entry name" value="Heptose_bisP_phosphatase"/>
</dbReference>
<dbReference type="SUPFAM" id="SSF53448">
    <property type="entry name" value="Nucleotide-diphospho-sugar transferases"/>
    <property type="match status" value="1"/>
</dbReference>
<dbReference type="GO" id="GO:0005737">
    <property type="term" value="C:cytoplasm"/>
    <property type="evidence" value="ECO:0007669"/>
    <property type="project" value="UniProtKB-SubCell"/>
</dbReference>
<dbReference type="Proteomes" id="UP000297700">
    <property type="component" value="Unassembled WGS sequence"/>
</dbReference>
<reference evidence="9 10" key="1">
    <citation type="submission" date="2019-03" db="EMBL/GenBank/DDBJ databases">
        <title>Bradyrhizobium strains diversity.</title>
        <authorList>
            <person name="Urquiaga M.C.O."/>
            <person name="Hungria M."/>
            <person name="Delamuta J.R.M."/>
            <person name="Klepa M.S."/>
        </authorList>
    </citation>
    <scope>NUCLEOTIDE SEQUENCE [LARGE SCALE GENOMIC DNA]</scope>
    <source>
        <strain evidence="9 10">CNPSo 3426</strain>
    </source>
</reference>
<dbReference type="CDD" id="cd07503">
    <property type="entry name" value="HAD_HisB-N"/>
    <property type="match status" value="1"/>
</dbReference>
<dbReference type="InterPro" id="IPR006549">
    <property type="entry name" value="HAD-SF_hydro_IIIA"/>
</dbReference>
<evidence type="ECO:0000256" key="3">
    <source>
        <dbReference type="ARBA" id="ARBA00022490"/>
    </source>
</evidence>
<comment type="similarity">
    <text evidence="2">Belongs to the GmhB family.</text>
</comment>
<comment type="caution">
    <text evidence="9">The sequence shown here is derived from an EMBL/GenBank/DDBJ whole genome shotgun (WGS) entry which is preliminary data.</text>
</comment>
<evidence type="ECO:0000256" key="1">
    <source>
        <dbReference type="ARBA" id="ARBA00004496"/>
    </source>
</evidence>
<organism evidence="9 10">
    <name type="scientific">Bradyrhizobium frederickii</name>
    <dbReference type="NCBI Taxonomy" id="2560054"/>
    <lineage>
        <taxon>Bacteria</taxon>
        <taxon>Pseudomonadati</taxon>
        <taxon>Pseudomonadota</taxon>
        <taxon>Alphaproteobacteria</taxon>
        <taxon>Hyphomicrobiales</taxon>
        <taxon>Nitrobacteraceae</taxon>
        <taxon>Bradyrhizobium</taxon>
    </lineage>
</organism>
<dbReference type="GO" id="GO:0016791">
    <property type="term" value="F:phosphatase activity"/>
    <property type="evidence" value="ECO:0007669"/>
    <property type="project" value="InterPro"/>
</dbReference>
<dbReference type="InterPro" id="IPR036412">
    <property type="entry name" value="HAD-like_sf"/>
</dbReference>
<proteinExistence type="inferred from homology"/>
<evidence type="ECO:0000259" key="8">
    <source>
        <dbReference type="Pfam" id="PF00483"/>
    </source>
</evidence>
<evidence type="ECO:0000256" key="4">
    <source>
        <dbReference type="ARBA" id="ARBA00022723"/>
    </source>
</evidence>
<evidence type="ECO:0000313" key="9">
    <source>
        <dbReference type="EMBL" id="TFV80674.1"/>
    </source>
</evidence>
<name>A0A4Y9PJS1_9BRAD</name>
<dbReference type="PANTHER" id="PTHR42891">
    <property type="entry name" value="D-GLYCERO-BETA-D-MANNO-HEPTOSE-1,7-BISPHOSPHATE 7-PHOSPHATASE"/>
    <property type="match status" value="1"/>
</dbReference>
<evidence type="ECO:0000313" key="10">
    <source>
        <dbReference type="Proteomes" id="UP000297700"/>
    </source>
</evidence>
<keyword evidence="6" id="KW-0119">Carbohydrate metabolism</keyword>
<feature type="domain" description="Nucleotidyl transferase" evidence="8">
    <location>
        <begin position="10"/>
        <end position="232"/>
    </location>
</feature>
<evidence type="ECO:0000256" key="7">
    <source>
        <dbReference type="ARBA" id="ARBA00031828"/>
    </source>
</evidence>
<keyword evidence="4" id="KW-0479">Metal-binding</keyword>
<dbReference type="GO" id="GO:0046872">
    <property type="term" value="F:metal ion binding"/>
    <property type="evidence" value="ECO:0007669"/>
    <property type="project" value="UniProtKB-KW"/>
</dbReference>
<dbReference type="EMBL" id="SPQS01000001">
    <property type="protein sequence ID" value="TFV80674.1"/>
    <property type="molecule type" value="Genomic_DNA"/>
</dbReference>
<dbReference type="NCBIfam" id="TIGR01662">
    <property type="entry name" value="HAD-SF-IIIA"/>
    <property type="match status" value="1"/>
</dbReference>
<dbReference type="PANTHER" id="PTHR42891:SF1">
    <property type="entry name" value="D-GLYCERO-BETA-D-MANNO-HEPTOSE-1,7-BISPHOSPHATE 7-PHOSPHATASE"/>
    <property type="match status" value="1"/>
</dbReference>
<dbReference type="InterPro" id="IPR006543">
    <property type="entry name" value="Histidinol-phos"/>
</dbReference>
<dbReference type="CDD" id="cd06915">
    <property type="entry name" value="NTP_transferase_WcbM_like"/>
    <property type="match status" value="1"/>
</dbReference>
<dbReference type="SUPFAM" id="SSF56784">
    <property type="entry name" value="HAD-like"/>
    <property type="match status" value="1"/>
</dbReference>
<dbReference type="InterPro" id="IPR023214">
    <property type="entry name" value="HAD_sf"/>
</dbReference>
<sequence length="405" mass="44720">MRRAVMLRQAAILVGGLGTRLGERTKTVPKPMLDIGGRPFLDTLIDELVRYGVFDEILLLAGHKAEIVETHYAAAARGQTRIVVSRETEPLGTGGALVHARNLLHDRFLLLNGDSLFDFNLLDLIARAHDGRVHMALRDGVVGDRYGRVVLDGDMVRDFIAPGAGATGPVNAGIYVIDKSVLGEIATLPASLEQEVFPSLAKSGALRGTAYRGYFIDIGIPDDFARADRELRRQLQRPAVFFDRDGVLNHDSGYTFETHKLDWIDGAREAVKAVNDAGYFAFVITNQSGVARGYYEEHHVVTLHRWMADQMAEVGAHIDAFEYCPDHPDGTVTRYCRVSDRRKPAPGMITDLARRFPIDMTRSMVIGDKESDMEAARAAGLAGHLFEGGNLEAFVKQRLRPTDRP</sequence>
<keyword evidence="3" id="KW-0963">Cytoplasm</keyword>
<evidence type="ECO:0000256" key="2">
    <source>
        <dbReference type="ARBA" id="ARBA00005628"/>
    </source>
</evidence>
<dbReference type="Pfam" id="PF00483">
    <property type="entry name" value="NTP_transferase"/>
    <property type="match status" value="1"/>
</dbReference>
<dbReference type="Pfam" id="PF13242">
    <property type="entry name" value="Hydrolase_like"/>
    <property type="match status" value="1"/>
</dbReference>
<dbReference type="NCBIfam" id="TIGR01656">
    <property type="entry name" value="Histidinol-ppas"/>
    <property type="match status" value="1"/>
</dbReference>
<dbReference type="GO" id="GO:0005975">
    <property type="term" value="P:carbohydrate metabolic process"/>
    <property type="evidence" value="ECO:0007669"/>
    <property type="project" value="InterPro"/>
</dbReference>
<comment type="subcellular location">
    <subcellularLocation>
        <location evidence="1">Cytoplasm</location>
    </subcellularLocation>
</comment>
<gene>
    <name evidence="9" type="ORF">E4K64_02390</name>
</gene>
<evidence type="ECO:0000256" key="6">
    <source>
        <dbReference type="ARBA" id="ARBA00023277"/>
    </source>
</evidence>
<dbReference type="InterPro" id="IPR029044">
    <property type="entry name" value="Nucleotide-diphossugar_trans"/>
</dbReference>
<accession>A0A4Y9PJS1</accession>
<evidence type="ECO:0000256" key="5">
    <source>
        <dbReference type="ARBA" id="ARBA00022801"/>
    </source>
</evidence>
<dbReference type="AlphaFoldDB" id="A0A4Y9PJS1"/>
<dbReference type="InterPro" id="IPR005835">
    <property type="entry name" value="NTP_transferase_dom"/>
</dbReference>
<keyword evidence="5 9" id="KW-0378">Hydrolase</keyword>